<evidence type="ECO:0000256" key="1">
    <source>
        <dbReference type="SAM" id="MobiDB-lite"/>
    </source>
</evidence>
<feature type="region of interest" description="Disordered" evidence="1">
    <location>
        <begin position="1"/>
        <end position="31"/>
    </location>
</feature>
<dbReference type="EMBL" id="BAAALD010000156">
    <property type="protein sequence ID" value="GAA1125745.1"/>
    <property type="molecule type" value="Genomic_DNA"/>
</dbReference>
<dbReference type="SUPFAM" id="SSF56601">
    <property type="entry name" value="beta-lactamase/transpeptidase-like"/>
    <property type="match status" value="1"/>
</dbReference>
<evidence type="ECO:0008006" key="4">
    <source>
        <dbReference type="Google" id="ProtNLM"/>
    </source>
</evidence>
<proteinExistence type="predicted"/>
<protein>
    <recommendedName>
        <fullName evidence="4">Beta-lactamase-related domain-containing protein</fullName>
    </recommendedName>
</protein>
<sequence>MLPGSAPSALASPRHLRAAGTGPGGRRRRGVGGGLSYGLGVTARTLPCGGTAWGHDGIVNGYCSETLVTTDGRHVFVVTNAHLATNAPIAQMYTLLDTALCEAVP</sequence>
<dbReference type="Gene3D" id="3.40.710.10">
    <property type="entry name" value="DD-peptidase/beta-lactamase superfamily"/>
    <property type="match status" value="1"/>
</dbReference>
<comment type="caution">
    <text evidence="2">The sequence shown here is derived from an EMBL/GenBank/DDBJ whole genome shotgun (WGS) entry which is preliminary data.</text>
</comment>
<keyword evidence="3" id="KW-1185">Reference proteome</keyword>
<organism evidence="2 3">
    <name type="scientific">Kitasatospora arboriphila</name>
    <dbReference type="NCBI Taxonomy" id="258052"/>
    <lineage>
        <taxon>Bacteria</taxon>
        <taxon>Bacillati</taxon>
        <taxon>Actinomycetota</taxon>
        <taxon>Actinomycetes</taxon>
        <taxon>Kitasatosporales</taxon>
        <taxon>Streptomycetaceae</taxon>
        <taxon>Kitasatospora</taxon>
    </lineage>
</organism>
<dbReference type="Proteomes" id="UP001499987">
    <property type="component" value="Unassembled WGS sequence"/>
</dbReference>
<evidence type="ECO:0000313" key="3">
    <source>
        <dbReference type="Proteomes" id="UP001499987"/>
    </source>
</evidence>
<dbReference type="InterPro" id="IPR012338">
    <property type="entry name" value="Beta-lactam/transpept-like"/>
</dbReference>
<reference evidence="2 3" key="1">
    <citation type="journal article" date="2019" name="Int. J. Syst. Evol. Microbiol.">
        <title>The Global Catalogue of Microorganisms (GCM) 10K type strain sequencing project: providing services to taxonomists for standard genome sequencing and annotation.</title>
        <authorList>
            <consortium name="The Broad Institute Genomics Platform"/>
            <consortium name="The Broad Institute Genome Sequencing Center for Infectious Disease"/>
            <person name="Wu L."/>
            <person name="Ma J."/>
        </authorList>
    </citation>
    <scope>NUCLEOTIDE SEQUENCE [LARGE SCALE GENOMIC DNA]</scope>
    <source>
        <strain evidence="2 3">JCM 13002</strain>
    </source>
</reference>
<name>A0ABN1U6Y5_9ACTN</name>
<gene>
    <name evidence="2" type="ORF">GCM10009663_75370</name>
</gene>
<accession>A0ABN1U6Y5</accession>
<evidence type="ECO:0000313" key="2">
    <source>
        <dbReference type="EMBL" id="GAA1125745.1"/>
    </source>
</evidence>